<feature type="transmembrane region" description="Helical" evidence="1">
    <location>
        <begin position="142"/>
        <end position="164"/>
    </location>
</feature>
<proteinExistence type="predicted"/>
<dbReference type="EMBL" id="CP051298">
    <property type="protein sequence ID" value="QKD43369.1"/>
    <property type="molecule type" value="Genomic_DNA"/>
</dbReference>
<organism evidence="2 3">
    <name type="scientific">Alicycliphilus denitrificans</name>
    <dbReference type="NCBI Taxonomy" id="179636"/>
    <lineage>
        <taxon>Bacteria</taxon>
        <taxon>Pseudomonadati</taxon>
        <taxon>Pseudomonadota</taxon>
        <taxon>Betaproteobacteria</taxon>
        <taxon>Burkholderiales</taxon>
        <taxon>Comamonadaceae</taxon>
        <taxon>Alicycliphilus</taxon>
    </lineage>
</organism>
<keyword evidence="1" id="KW-0472">Membrane</keyword>
<reference evidence="2 3" key="1">
    <citation type="submission" date="2020-05" db="EMBL/GenBank/DDBJ databases">
        <title>Complete genome sequence of Alicycliphilus denitrificans DP3.</title>
        <authorList>
            <person name="Chen X."/>
        </authorList>
    </citation>
    <scope>NUCLEOTIDE SEQUENCE [LARGE SCALE GENOMIC DNA]</scope>
    <source>
        <strain evidence="2 3">DP3</strain>
    </source>
</reference>
<dbReference type="RefSeq" id="WP_013518188.1">
    <property type="nucleotide sequence ID" value="NZ_CP051298.1"/>
</dbReference>
<feature type="transmembrane region" description="Helical" evidence="1">
    <location>
        <begin position="184"/>
        <end position="207"/>
    </location>
</feature>
<name>A0A858ZSR8_9BURK</name>
<dbReference type="AlphaFoldDB" id="A0A858ZSR8"/>
<evidence type="ECO:0000313" key="3">
    <source>
        <dbReference type="Proteomes" id="UP000500755"/>
    </source>
</evidence>
<gene>
    <name evidence="2" type="ORF">HF896_06985</name>
</gene>
<keyword evidence="1" id="KW-0812">Transmembrane</keyword>
<dbReference type="Proteomes" id="UP000500755">
    <property type="component" value="Chromosome"/>
</dbReference>
<feature type="transmembrane region" description="Helical" evidence="1">
    <location>
        <begin position="73"/>
        <end position="99"/>
    </location>
</feature>
<sequence length="226" mass="23871">MLLEAALALLALAAALAARPWRLLASRKPLAHEAHGAPSALWTPLLATLAILPWAWALPTLHRMPLQLQWSGACLVLLMLGWPLAVPVLLAVGAIAALVSPGLSWADALGLAVWQGVVPATLALLLGALLRRGAGTHALGGVRPFVYVLGRAFLGTAACVFVAGSLSQWAGHTLPGVGEQLSLVARWLMAWGDAVVTGMLCAVFVAFKPEWLATWSDRLYLHDKKP</sequence>
<evidence type="ECO:0000256" key="1">
    <source>
        <dbReference type="SAM" id="Phobius"/>
    </source>
</evidence>
<protein>
    <submittedName>
        <fullName evidence="2">Uncharacterized protein</fullName>
    </submittedName>
</protein>
<accession>A0A858ZSR8</accession>
<feature type="transmembrane region" description="Helical" evidence="1">
    <location>
        <begin position="111"/>
        <end position="130"/>
    </location>
</feature>
<feature type="transmembrane region" description="Helical" evidence="1">
    <location>
        <begin position="41"/>
        <end position="61"/>
    </location>
</feature>
<evidence type="ECO:0000313" key="2">
    <source>
        <dbReference type="EMBL" id="QKD43369.1"/>
    </source>
</evidence>
<keyword evidence="1" id="KW-1133">Transmembrane helix</keyword>